<proteinExistence type="predicted"/>
<name>A0A0U1KTG4_9FIRM</name>
<dbReference type="GO" id="GO:0032259">
    <property type="term" value="P:methylation"/>
    <property type="evidence" value="ECO:0007669"/>
    <property type="project" value="UniProtKB-KW"/>
</dbReference>
<dbReference type="AlphaFoldDB" id="A0A0U1KTG4"/>
<dbReference type="GO" id="GO:0009307">
    <property type="term" value="P:DNA restriction-modification system"/>
    <property type="evidence" value="ECO:0007669"/>
    <property type="project" value="UniProtKB-KW"/>
</dbReference>
<dbReference type="GO" id="GO:0008168">
    <property type="term" value="F:methyltransferase activity"/>
    <property type="evidence" value="ECO:0007669"/>
    <property type="project" value="UniProtKB-KW"/>
</dbReference>
<dbReference type="EMBL" id="CTRP01000001">
    <property type="protein sequence ID" value="CQR69974.1"/>
    <property type="molecule type" value="Genomic_DNA"/>
</dbReference>
<dbReference type="InterPro" id="IPR052021">
    <property type="entry name" value="Type-I_RS_S_subunit"/>
</dbReference>
<dbReference type="SUPFAM" id="SSF116734">
    <property type="entry name" value="DNA methylase specificity domain"/>
    <property type="match status" value="2"/>
</dbReference>
<dbReference type="GO" id="GO:0003677">
    <property type="term" value="F:DNA binding"/>
    <property type="evidence" value="ECO:0007669"/>
    <property type="project" value="UniProtKB-KW"/>
</dbReference>
<keyword evidence="4" id="KW-1185">Reference proteome</keyword>
<keyword evidence="3" id="KW-0489">Methyltransferase</keyword>
<dbReference type="Proteomes" id="UP000049855">
    <property type="component" value="Unassembled WGS sequence"/>
</dbReference>
<accession>A0A0U1KTG4</accession>
<sequence length="452" mass="50312">MAIWSKVYYTETLKGQRLDSEYFDPTDLDIIGNLLDSCQAEPIGAGLCTVTSGYTPQYSENGIPIIRSGDLSELLITEDNLLKADPTENRIFYLKKHDVLISSIGCGSIGKVSIYLGEENTTGTVSEVTVLRNSTVNPFFLALFLMSDMGQRLIAREITGATGQQHLLPSKVKKILIPFPYEKHEWATKIYTEIVQRLSESKRFYLEAENIITYNLGVDSLTLEPNLFVTHTFKGTTASGRMDAEHFTSKSSTIEKLILDYSIRSNKEYLLGRLVTENKRGGQPLYCDDLNGLPVVNSKHVQAGQVILDRNRRCTSNSNNSLVLNFGDVLVNGTGVGTVGRCAAYLHDQPAIPDAHVTIIRTSQVDPIYLSVFLNSIAGQLQVQKHQRGSSGQVELYPEDIAKFYIWNAPKPIQDQVREMVIQSYTALEDTKRLLESAKKQVSNLFTEGGII</sequence>
<reference evidence="4" key="1">
    <citation type="submission" date="2015-03" db="EMBL/GenBank/DDBJ databases">
        <authorList>
            <person name="Nijsse Bart"/>
        </authorList>
    </citation>
    <scope>NUCLEOTIDE SEQUENCE [LARGE SCALE GENOMIC DNA]</scope>
</reference>
<keyword evidence="2" id="KW-0238">DNA-binding</keyword>
<dbReference type="RefSeq" id="WP_021168246.1">
    <property type="nucleotide sequence ID" value="NZ_CTRP01000001.1"/>
</dbReference>
<gene>
    <name evidence="3" type="ORF">SpAn4DRAFT_4839</name>
</gene>
<dbReference type="PANTHER" id="PTHR30408">
    <property type="entry name" value="TYPE-1 RESTRICTION ENZYME ECOKI SPECIFICITY PROTEIN"/>
    <property type="match status" value="1"/>
</dbReference>
<evidence type="ECO:0000256" key="2">
    <source>
        <dbReference type="ARBA" id="ARBA00023125"/>
    </source>
</evidence>
<evidence type="ECO:0000313" key="4">
    <source>
        <dbReference type="Proteomes" id="UP000049855"/>
    </source>
</evidence>
<dbReference type="Gene3D" id="3.90.220.20">
    <property type="entry name" value="DNA methylase specificity domains"/>
    <property type="match status" value="2"/>
</dbReference>
<organism evidence="3 4">
    <name type="scientific">Sporomusa ovata</name>
    <dbReference type="NCBI Taxonomy" id="2378"/>
    <lineage>
        <taxon>Bacteria</taxon>
        <taxon>Bacillati</taxon>
        <taxon>Bacillota</taxon>
        <taxon>Negativicutes</taxon>
        <taxon>Selenomonadales</taxon>
        <taxon>Sporomusaceae</taxon>
        <taxon>Sporomusa</taxon>
    </lineage>
</organism>
<keyword evidence="1" id="KW-0680">Restriction system</keyword>
<keyword evidence="3" id="KW-0808">Transferase</keyword>
<dbReference type="InterPro" id="IPR044946">
    <property type="entry name" value="Restrct_endonuc_typeI_TRD_sf"/>
</dbReference>
<dbReference type="PANTHER" id="PTHR30408:SF12">
    <property type="entry name" value="TYPE I RESTRICTION ENZYME MJAVIII SPECIFICITY SUBUNIT"/>
    <property type="match status" value="1"/>
</dbReference>
<evidence type="ECO:0000256" key="1">
    <source>
        <dbReference type="ARBA" id="ARBA00022747"/>
    </source>
</evidence>
<protein>
    <submittedName>
        <fullName evidence="3">DNA METHYLASE-TYPE I RESTRICTION-MODIFICATION SYSTEM</fullName>
    </submittedName>
</protein>
<evidence type="ECO:0000313" key="3">
    <source>
        <dbReference type="EMBL" id="CQR69974.1"/>
    </source>
</evidence>